<dbReference type="STRING" id="461836.A0A0L0DSE5"/>
<keyword evidence="13" id="KW-1185">Reference proteome</keyword>
<evidence type="ECO:0000256" key="6">
    <source>
        <dbReference type="ARBA" id="ARBA00022840"/>
    </source>
</evidence>
<feature type="compositionally biased region" description="Low complexity" evidence="9">
    <location>
        <begin position="1311"/>
        <end position="1324"/>
    </location>
</feature>
<feature type="compositionally biased region" description="Basic and acidic residues" evidence="9">
    <location>
        <begin position="1381"/>
        <end position="1390"/>
    </location>
</feature>
<dbReference type="OMA" id="NIMEAGH"/>
<dbReference type="eggNOG" id="KOG1016">
    <property type="taxonomic scope" value="Eukaryota"/>
</dbReference>
<feature type="domain" description="Helicase C-terminal" evidence="11">
    <location>
        <begin position="977"/>
        <end position="1131"/>
    </location>
</feature>
<feature type="compositionally biased region" description="Low complexity" evidence="9">
    <location>
        <begin position="262"/>
        <end position="276"/>
    </location>
</feature>
<dbReference type="Gene3D" id="3.40.50.300">
    <property type="entry name" value="P-loop containing nucleotide triphosphate hydrolases"/>
    <property type="match status" value="1"/>
</dbReference>
<evidence type="ECO:0000256" key="7">
    <source>
        <dbReference type="ARBA" id="ARBA00023125"/>
    </source>
</evidence>
<dbReference type="InterPro" id="IPR000330">
    <property type="entry name" value="SNF2_N"/>
</dbReference>
<dbReference type="InterPro" id="IPR044574">
    <property type="entry name" value="ARIP4-like"/>
</dbReference>
<feature type="region of interest" description="Disordered" evidence="9">
    <location>
        <begin position="853"/>
        <end position="909"/>
    </location>
</feature>
<feature type="region of interest" description="Disordered" evidence="9">
    <location>
        <begin position="804"/>
        <end position="829"/>
    </location>
</feature>
<feature type="compositionally biased region" description="Basic and acidic residues" evidence="9">
    <location>
        <begin position="402"/>
        <end position="416"/>
    </location>
</feature>
<name>A0A0L0DSE5_THETB</name>
<dbReference type="RefSeq" id="XP_013753087.1">
    <property type="nucleotide sequence ID" value="XM_013897633.1"/>
</dbReference>
<keyword evidence="7" id="KW-0238">DNA-binding</keyword>
<feature type="compositionally biased region" description="Low complexity" evidence="9">
    <location>
        <begin position="1558"/>
        <end position="1570"/>
    </location>
</feature>
<comment type="subcellular location">
    <subcellularLocation>
        <location evidence="1">Nucleus</location>
    </subcellularLocation>
</comment>
<feature type="compositionally biased region" description="Basic residues" evidence="9">
    <location>
        <begin position="308"/>
        <end position="317"/>
    </location>
</feature>
<dbReference type="GO" id="GO:0005524">
    <property type="term" value="F:ATP binding"/>
    <property type="evidence" value="ECO:0007669"/>
    <property type="project" value="UniProtKB-KW"/>
</dbReference>
<dbReference type="Pfam" id="PF00271">
    <property type="entry name" value="Helicase_C"/>
    <property type="match status" value="1"/>
</dbReference>
<keyword evidence="5" id="KW-0347">Helicase</keyword>
<dbReference type="PROSITE" id="PS51194">
    <property type="entry name" value="HELICASE_CTER"/>
    <property type="match status" value="1"/>
</dbReference>
<dbReference type="CDD" id="cd18793">
    <property type="entry name" value="SF2_C_SNF"/>
    <property type="match status" value="1"/>
</dbReference>
<dbReference type="Gene3D" id="3.40.50.10810">
    <property type="entry name" value="Tandem AAA-ATPase domain"/>
    <property type="match status" value="1"/>
</dbReference>
<feature type="compositionally biased region" description="Low complexity" evidence="9">
    <location>
        <begin position="70"/>
        <end position="92"/>
    </location>
</feature>
<keyword evidence="6" id="KW-0067">ATP-binding</keyword>
<proteinExistence type="inferred from homology"/>
<feature type="region of interest" description="Disordered" evidence="9">
    <location>
        <begin position="1558"/>
        <end position="1593"/>
    </location>
</feature>
<dbReference type="InterPro" id="IPR049730">
    <property type="entry name" value="SNF2/RAD54-like_C"/>
</dbReference>
<dbReference type="Proteomes" id="UP000054408">
    <property type="component" value="Unassembled WGS sequence"/>
</dbReference>
<keyword evidence="8" id="KW-0539">Nucleus</keyword>
<feature type="compositionally biased region" description="Polar residues" evidence="9">
    <location>
        <begin position="1"/>
        <end position="27"/>
    </location>
</feature>
<dbReference type="GO" id="GO:0016887">
    <property type="term" value="F:ATP hydrolysis activity"/>
    <property type="evidence" value="ECO:0007669"/>
    <property type="project" value="InterPro"/>
</dbReference>
<keyword evidence="3" id="KW-0547">Nucleotide-binding</keyword>
<dbReference type="CDD" id="cd18007">
    <property type="entry name" value="DEXHc_ATRX-like"/>
    <property type="match status" value="1"/>
</dbReference>
<gene>
    <name evidence="12" type="ORF">AMSG_10901</name>
</gene>
<feature type="compositionally biased region" description="Basic residues" evidence="9">
    <location>
        <begin position="180"/>
        <end position="258"/>
    </location>
</feature>
<feature type="compositionally biased region" description="Basic residues" evidence="9">
    <location>
        <begin position="277"/>
        <end position="287"/>
    </location>
</feature>
<dbReference type="SMART" id="SM00490">
    <property type="entry name" value="HELICc"/>
    <property type="match status" value="1"/>
</dbReference>
<comment type="similarity">
    <text evidence="2">Belongs to the SNF2/RAD54 helicase family.</text>
</comment>
<dbReference type="InterPro" id="IPR001650">
    <property type="entry name" value="Helicase_C-like"/>
</dbReference>
<feature type="region of interest" description="Disordered" evidence="9">
    <location>
        <begin position="394"/>
        <end position="424"/>
    </location>
</feature>
<feature type="region of interest" description="Disordered" evidence="9">
    <location>
        <begin position="1340"/>
        <end position="1420"/>
    </location>
</feature>
<evidence type="ECO:0000256" key="4">
    <source>
        <dbReference type="ARBA" id="ARBA00022801"/>
    </source>
</evidence>
<dbReference type="GO" id="GO:0004386">
    <property type="term" value="F:helicase activity"/>
    <property type="evidence" value="ECO:0007669"/>
    <property type="project" value="UniProtKB-KW"/>
</dbReference>
<dbReference type="OrthoDB" id="2020972at2759"/>
<reference evidence="12 13" key="1">
    <citation type="submission" date="2010-05" db="EMBL/GenBank/DDBJ databases">
        <title>The Genome Sequence of Thecamonas trahens ATCC 50062.</title>
        <authorList>
            <consortium name="The Broad Institute Genome Sequencing Platform"/>
            <person name="Russ C."/>
            <person name="Cuomo C."/>
            <person name="Shea T."/>
            <person name="Young S.K."/>
            <person name="Zeng Q."/>
            <person name="Koehrsen M."/>
            <person name="Haas B."/>
            <person name="Borodovsky M."/>
            <person name="Guigo R."/>
            <person name="Alvarado L."/>
            <person name="Berlin A."/>
            <person name="Bochicchio J."/>
            <person name="Borenstein D."/>
            <person name="Chapman S."/>
            <person name="Chen Z."/>
            <person name="Freedman E."/>
            <person name="Gellesch M."/>
            <person name="Goldberg J."/>
            <person name="Griggs A."/>
            <person name="Gujja S."/>
            <person name="Heilman E."/>
            <person name="Heiman D."/>
            <person name="Hepburn T."/>
            <person name="Howarth C."/>
            <person name="Jen D."/>
            <person name="Larson L."/>
            <person name="Mehta T."/>
            <person name="Park D."/>
            <person name="Pearson M."/>
            <person name="Roberts A."/>
            <person name="Saif S."/>
            <person name="Shenoy N."/>
            <person name="Sisk P."/>
            <person name="Stolte C."/>
            <person name="Sykes S."/>
            <person name="Thomson T."/>
            <person name="Walk T."/>
            <person name="White J."/>
            <person name="Yandava C."/>
            <person name="Burger G."/>
            <person name="Gray M.W."/>
            <person name="Holland P.W.H."/>
            <person name="King N."/>
            <person name="Lang F.B.F."/>
            <person name="Roger A.J."/>
            <person name="Ruiz-Trillo I."/>
            <person name="Lander E."/>
            <person name="Nusbaum C."/>
        </authorList>
    </citation>
    <scope>NUCLEOTIDE SEQUENCE [LARGE SCALE GENOMIC DNA]</scope>
    <source>
        <strain evidence="12 13">ATCC 50062</strain>
    </source>
</reference>
<evidence type="ECO:0000256" key="9">
    <source>
        <dbReference type="SAM" id="MobiDB-lite"/>
    </source>
</evidence>
<evidence type="ECO:0000313" key="13">
    <source>
        <dbReference type="Proteomes" id="UP000054408"/>
    </source>
</evidence>
<evidence type="ECO:0000256" key="2">
    <source>
        <dbReference type="ARBA" id="ARBA00007025"/>
    </source>
</evidence>
<dbReference type="PROSITE" id="PS51192">
    <property type="entry name" value="HELICASE_ATP_BIND_1"/>
    <property type="match status" value="1"/>
</dbReference>
<dbReference type="SMART" id="SM00487">
    <property type="entry name" value="DEXDc"/>
    <property type="match status" value="1"/>
</dbReference>
<evidence type="ECO:0000313" key="12">
    <source>
        <dbReference type="EMBL" id="KNC55264.1"/>
    </source>
</evidence>
<dbReference type="InterPro" id="IPR027417">
    <property type="entry name" value="P-loop_NTPase"/>
</dbReference>
<feature type="region of interest" description="Disordered" evidence="9">
    <location>
        <begin position="1307"/>
        <end position="1328"/>
    </location>
</feature>
<feature type="compositionally biased region" description="Low complexity" evidence="9">
    <location>
        <begin position="856"/>
        <end position="876"/>
    </location>
</feature>
<sequence>MPRTSSKSAAKGRNTASTKTATRRSCSTAKTKAKGKTKAKTTPRSQAKAKGNEGSKATGNNRRKGKRSARGLASSRSSSCSTASSELTSSASDIPDSLLADVTLPPPRLFGSGLRRPARPAHPALVLDESSSGASAVPERFSDSDLAPSEPQSSWEHPSEFEDSLDPNSESSWDGTAKSSKSRAVSRAKSRSKPTKTAAKKKTSTTGRSKKPPAKKTAKKPAKRLAKRTATKTKSKTKSKAKSATKGKKATSARKRKRGADSDQSSNESSVSANSPRPRKRKRRPRAPPKEVKLTEEEEQATEAARRGERKRLHQVARAHAMGMTSSDSTGALPLRYALPKKKSVSLLGVLVEAEVKPTPVPTMDDAEAGPAEAETKIKDEAKAEVGPAEAPMDVVPAAGKPVDDAEAETKTRDETKAEDDEDDEDEMLTVYIHDAIAGKLMPHQREGIQFMWDHVSTSTGFGCLLAHDMGLGKTLQVVSLIEAFLRAQIGKQALVLAPVTVIDNWEREFHKWLPAAACPTVRVMASSIPVAQRAEVLREWHTAGGVLICGFTMFCNLLSVVNPAKVKSAKAQAKAEIAHKKRVRRMEATYGEDALAIIRECLLSPGPDLVVADEAHIIRSSKTRVSQLLKQVATPRRIALTGYPFQNRLEEYWCMVDWVRPDYLSTIASFKSMFAVPITAGQCVDSLPSEIELSRARTHILAELLKTIVHRRTVALLHDRLNGIVEVSLTCQLAPLQVRLYQAFLAQHGVKGNGKLDRNMCLENEHIANSLLAHPAILKSEIMRHEEDPDFCRPLEFNTGLKKKRRRTGDDDDDVYNDFGSPPPGVPATHCYVPGDVGLPQIEGVELVEADAEAAADPVEAETATADDTAANNKAAGDEEDDKSNKGVDDEDGAEEISGSGSGESWDEDSLSSSVAAAFALFSESDDAPVCSSSDFEPEATMEVWRHDEYSWARPILNDYEGEQLASVAHSGKCMVLLWILIASRQVGDRVVVFSKRRSTLQYLAGMVRDAGFSHFLMDGSTPSGKRQAMIDEFNGGERDLFLMATRAGSLGINLIGANRVILFDVSWNPCHDDEAIVRPYRFGQPKTVYVYRLLTHTTVEDYIHRRQVFKKSISSGVVDDSPAARMLYTSEISTLFNADLFETQPEVSWTSLPESNRSDPILVGLMETNRRGIARLERLAGDPGLRTKPRYFEYWRPIICSLKEVLVVLEDEDVALDPERLEYHQQLFRRVLAQFAIESMGDYEQAPPSPPRPKRSARRQQMLEGPILSPAQQEVAEAFAPNANPTAMHYRKLAAVLRGEVMDCEAPPQQQQQQQEQQQQQQPAKPVIDISASPEVVDLEAENEPAPAEKPRTAGGFRKLGNGGSLLPDAPTGPLLSKASEKAALDKAAKRKTRAPAPISATPSPRVEGSAASGSNDKAAAVDEAAAMDVVQSSTPSAGPSRGDDFHRPTRAMLEAMAAQHVRDQLKAHEQLAAQQAGWNVMHPPMMPPMAFSGVPGLDFATAAVPFTHPMMPGFGMMPMGPVRMPYQYSAEDHMLGLQAMEQSAQRQREAMQAAMAAAQAKAQDESAVVASGLEQPGEQQDKSPQVVVLD</sequence>
<evidence type="ECO:0000259" key="10">
    <source>
        <dbReference type="PROSITE" id="PS51192"/>
    </source>
</evidence>
<dbReference type="GO" id="GO:0005634">
    <property type="term" value="C:nucleus"/>
    <property type="evidence" value="ECO:0007669"/>
    <property type="project" value="UniProtKB-SubCell"/>
</dbReference>
<dbReference type="GeneID" id="25569008"/>
<feature type="domain" description="Helicase ATP-binding" evidence="10">
    <location>
        <begin position="455"/>
        <end position="663"/>
    </location>
</feature>
<dbReference type="Pfam" id="PF00176">
    <property type="entry name" value="SNF2-rel_dom"/>
    <property type="match status" value="1"/>
</dbReference>
<protein>
    <submittedName>
        <fullName evidence="12">Uncharacterized protein</fullName>
    </submittedName>
</protein>
<feature type="compositionally biased region" description="Basic residues" evidence="9">
    <location>
        <begin position="31"/>
        <end position="41"/>
    </location>
</feature>
<evidence type="ECO:0000256" key="3">
    <source>
        <dbReference type="ARBA" id="ARBA00022741"/>
    </source>
</evidence>
<evidence type="ECO:0000256" key="5">
    <source>
        <dbReference type="ARBA" id="ARBA00022806"/>
    </source>
</evidence>
<dbReference type="InterPro" id="IPR038718">
    <property type="entry name" value="SNF2-like_sf"/>
</dbReference>
<evidence type="ECO:0000256" key="1">
    <source>
        <dbReference type="ARBA" id="ARBA00004123"/>
    </source>
</evidence>
<accession>A0A0L0DSE5</accession>
<dbReference type="EMBL" id="GL349498">
    <property type="protein sequence ID" value="KNC55264.1"/>
    <property type="molecule type" value="Genomic_DNA"/>
</dbReference>
<dbReference type="PANTHER" id="PTHR45797:SF1">
    <property type="entry name" value="HELICASE ARIP4"/>
    <property type="match status" value="1"/>
</dbReference>
<dbReference type="GO" id="GO:0003677">
    <property type="term" value="F:DNA binding"/>
    <property type="evidence" value="ECO:0007669"/>
    <property type="project" value="UniProtKB-KW"/>
</dbReference>
<dbReference type="PANTHER" id="PTHR45797">
    <property type="entry name" value="RAD54-LIKE"/>
    <property type="match status" value="1"/>
</dbReference>
<evidence type="ECO:0000259" key="11">
    <source>
        <dbReference type="PROSITE" id="PS51194"/>
    </source>
</evidence>
<dbReference type="InterPro" id="IPR014001">
    <property type="entry name" value="Helicase_ATP-bd"/>
</dbReference>
<keyword evidence="4" id="KW-0378">Hydrolase</keyword>
<feature type="region of interest" description="Disordered" evidence="9">
    <location>
        <begin position="1"/>
        <end position="332"/>
    </location>
</feature>
<dbReference type="SUPFAM" id="SSF52540">
    <property type="entry name" value="P-loop containing nucleoside triphosphate hydrolases"/>
    <property type="match status" value="2"/>
</dbReference>
<organism evidence="12 13">
    <name type="scientific">Thecamonas trahens ATCC 50062</name>
    <dbReference type="NCBI Taxonomy" id="461836"/>
    <lineage>
        <taxon>Eukaryota</taxon>
        <taxon>Apusozoa</taxon>
        <taxon>Apusomonadida</taxon>
        <taxon>Apusomonadidae</taxon>
        <taxon>Thecamonas</taxon>
    </lineage>
</organism>
<evidence type="ECO:0000256" key="8">
    <source>
        <dbReference type="ARBA" id="ARBA00023242"/>
    </source>
</evidence>